<reference evidence="2" key="1">
    <citation type="submission" date="2018-05" db="EMBL/GenBank/DDBJ databases">
        <authorList>
            <person name="Lanie J.A."/>
            <person name="Ng W.-L."/>
            <person name="Kazmierczak K.M."/>
            <person name="Andrzejewski T.M."/>
            <person name="Davidsen T.M."/>
            <person name="Wayne K.J."/>
            <person name="Tettelin H."/>
            <person name="Glass J.I."/>
            <person name="Rusch D."/>
            <person name="Podicherti R."/>
            <person name="Tsui H.-C.T."/>
            <person name="Winkler M.E."/>
        </authorList>
    </citation>
    <scope>NUCLEOTIDE SEQUENCE</scope>
</reference>
<dbReference type="InterPro" id="IPR029055">
    <property type="entry name" value="Ntn_hydrolases_N"/>
</dbReference>
<sequence length="158" mass="18057">MCGISGIISLNGRPIPHAEKRINRMNELLKHRGPDAQGYFISKDNLVALGNTRLAIVDATNNFKVPMQSLNQRQVITFNGEIYNFQKLKSNLEKKGIVFNTNSDTEVLLNGLKNEGENFLQKLDGFWSFAYYDESKKEVLMSRDLLGEKSLFYYKSKN</sequence>
<dbReference type="PROSITE" id="PS51278">
    <property type="entry name" value="GATASE_TYPE_2"/>
    <property type="match status" value="1"/>
</dbReference>
<dbReference type="InterPro" id="IPR033738">
    <property type="entry name" value="AsnB_N"/>
</dbReference>
<dbReference type="InterPro" id="IPR017932">
    <property type="entry name" value="GATase_2_dom"/>
</dbReference>
<gene>
    <name evidence="2" type="ORF">METZ01_LOCUS407736</name>
</gene>
<dbReference type="CDD" id="cd00712">
    <property type="entry name" value="AsnB"/>
    <property type="match status" value="1"/>
</dbReference>
<dbReference type="AlphaFoldDB" id="A0A382W7T8"/>
<dbReference type="SUPFAM" id="SSF56235">
    <property type="entry name" value="N-terminal nucleophile aminohydrolases (Ntn hydrolases)"/>
    <property type="match status" value="1"/>
</dbReference>
<evidence type="ECO:0000259" key="1">
    <source>
        <dbReference type="PROSITE" id="PS51278"/>
    </source>
</evidence>
<protein>
    <recommendedName>
        <fullName evidence="1">Glutamine amidotransferase type-2 domain-containing protein</fullName>
    </recommendedName>
</protein>
<dbReference type="Pfam" id="PF13522">
    <property type="entry name" value="GATase_6"/>
    <property type="match status" value="1"/>
</dbReference>
<dbReference type="InterPro" id="IPR051786">
    <property type="entry name" value="ASN_synthetase/amidase"/>
</dbReference>
<dbReference type="PANTHER" id="PTHR43284:SF1">
    <property type="entry name" value="ASPARAGINE SYNTHETASE"/>
    <property type="match status" value="1"/>
</dbReference>
<feature type="non-terminal residue" evidence="2">
    <location>
        <position position="158"/>
    </location>
</feature>
<feature type="domain" description="Glutamine amidotransferase type-2" evidence="1">
    <location>
        <begin position="2"/>
        <end position="158"/>
    </location>
</feature>
<accession>A0A382W7T8</accession>
<dbReference type="EMBL" id="UINC01157730">
    <property type="protein sequence ID" value="SVD54882.1"/>
    <property type="molecule type" value="Genomic_DNA"/>
</dbReference>
<proteinExistence type="predicted"/>
<organism evidence="2">
    <name type="scientific">marine metagenome</name>
    <dbReference type="NCBI Taxonomy" id="408172"/>
    <lineage>
        <taxon>unclassified sequences</taxon>
        <taxon>metagenomes</taxon>
        <taxon>ecological metagenomes</taxon>
    </lineage>
</organism>
<name>A0A382W7T8_9ZZZZ</name>
<dbReference type="Gene3D" id="3.60.20.10">
    <property type="entry name" value="Glutamine Phosphoribosylpyrophosphate, subunit 1, domain 1"/>
    <property type="match status" value="1"/>
</dbReference>
<evidence type="ECO:0000313" key="2">
    <source>
        <dbReference type="EMBL" id="SVD54882.1"/>
    </source>
</evidence>
<dbReference type="PANTHER" id="PTHR43284">
    <property type="entry name" value="ASPARAGINE SYNTHETASE (GLUTAMINE-HYDROLYZING)"/>
    <property type="match status" value="1"/>
</dbReference>